<dbReference type="Proteomes" id="UP000596145">
    <property type="component" value="Chromosome"/>
</dbReference>
<feature type="transmembrane region" description="Helical" evidence="5">
    <location>
        <begin position="112"/>
        <end position="132"/>
    </location>
</feature>
<dbReference type="OrthoDB" id="9763654at2"/>
<dbReference type="Pfam" id="PF03699">
    <property type="entry name" value="UPF0182"/>
    <property type="match status" value="1"/>
</dbReference>
<dbReference type="NCBIfam" id="NF000825">
    <property type="entry name" value="PRK00068.1"/>
    <property type="match status" value="1"/>
</dbReference>
<evidence type="ECO:0000256" key="5">
    <source>
        <dbReference type="HAMAP-Rule" id="MF_01600"/>
    </source>
</evidence>
<keyword evidence="4 5" id="KW-0472">Membrane</keyword>
<dbReference type="RefSeq" id="WP_084036924.1">
    <property type="nucleotide sequence ID" value="NZ_CP066007.1"/>
</dbReference>
<dbReference type="PANTHER" id="PTHR39344:SF1">
    <property type="entry name" value="UPF0182 PROTEIN SLL1060"/>
    <property type="match status" value="1"/>
</dbReference>
<dbReference type="AlphaFoldDB" id="A0A7T4EF81"/>
<comment type="similarity">
    <text evidence="5">Belongs to the UPF0182 family.</text>
</comment>
<keyword evidence="1 5" id="KW-1003">Cell membrane</keyword>
<feature type="transmembrane region" description="Helical" evidence="5">
    <location>
        <begin position="212"/>
        <end position="231"/>
    </location>
</feature>
<feature type="transmembrane region" description="Helical" evidence="5">
    <location>
        <begin position="260"/>
        <end position="279"/>
    </location>
</feature>
<dbReference type="InterPro" id="IPR005372">
    <property type="entry name" value="UPF0182"/>
</dbReference>
<keyword evidence="2 5" id="KW-0812">Transmembrane</keyword>
<sequence length="984" mass="109607">MATGLRPPARKPNRGLLTAITVVVALAVLVPWVVGYYTDWLWFRHINYDSVFVKTLVTRLILFLVFGVVAAGVTWIAGFLAFKYRPGELDGADMSPTIHEYRKVIEKSLNRLLIGLPLIIGILGGLMGQASWRTVLFFLNRQEFGVTDPQFNKDLGFYAFSLPVIQLIVGSLLVLLAVAFFIALVGHYLLGGLRPGNRATGQTAFVSRPARIQLAVTAGLWMLLMVVNYWLQRYTLLDNQYPTFTGGNYTDINAQLPAKIILMVIGLVVAVAFFSAVFLKDLRIPAIATVLMVLSSLVVGTAWPAVVQQFKVKPNGQEAESPYIARNIEATRYAYGIGDDKVTYLDNWGADSTSDEEVASDSSTVSNIRILDPEVLPDTFTQMQQLKNFYGFQDPLSIDRYEQDGQVRDYVVAAREMNPNSLADNQNDWLNRHTVYTHGNGFVAAPANRVDEVARDASSTRGGYPVFTVADLSTVEKDTAGGHRDKLNLDLKQPRIYYGTVISKVPDIVDYAIVGSGDGQSWEYDTDSTMSTYDGKGGVPIGNFFNRIAYTLQFQELNFLLSDRVNSESRILYNRDPRERVEKVAPWLTTDSKAYPAVIDGSIKWIVDGYTTLTNLPYAQRTSLTQTTQDALNPTGTDQRLLYDQVSYIRNSVKAVVDAYDGSVTLYEFDDQDPVLKAWEETFPGTVKPKSEIPEELNVHLRYPEDLFKVQRELIARYHVDDPGTFFKNEAFWSVPNDPSASEDRKNLRQPPYYVVAADPETDKPTFQLITPFRGLEREFLSAHMTVTSDPDNYGKITVRVLPTNSQTLGPKQAQDTMDSSDQVARDRSLWQNTNEVMNGNLLTLPVGGGKILYVEPMYTKRKGQQSAFPKLLRVLVSYDGKIGYAPTVAEALSQVGINPREASDLEESDVSADQPTKDEKKPVEDKNDGTSTPAPAGDPTAAIERINKALNGVRAARDGSHEEYGRALDELDRAVADYQKNFQ</sequence>
<keyword evidence="3 5" id="KW-1133">Transmembrane helix</keyword>
<evidence type="ECO:0000256" key="6">
    <source>
        <dbReference type="SAM" id="MobiDB-lite"/>
    </source>
</evidence>
<protein>
    <recommendedName>
        <fullName evidence="5">UPF0182 protein I6I10_12675</fullName>
    </recommendedName>
</protein>
<feature type="compositionally biased region" description="Basic and acidic residues" evidence="6">
    <location>
        <begin position="916"/>
        <end position="929"/>
    </location>
</feature>
<feature type="transmembrane region" description="Helical" evidence="5">
    <location>
        <begin position="16"/>
        <end position="37"/>
    </location>
</feature>
<feature type="transmembrane region" description="Helical" evidence="5">
    <location>
        <begin position="57"/>
        <end position="82"/>
    </location>
</feature>
<evidence type="ECO:0000256" key="2">
    <source>
        <dbReference type="ARBA" id="ARBA00022692"/>
    </source>
</evidence>
<dbReference type="EMBL" id="CP066007">
    <property type="protein sequence ID" value="QQB46269.1"/>
    <property type="molecule type" value="Genomic_DNA"/>
</dbReference>
<evidence type="ECO:0000313" key="8">
    <source>
        <dbReference type="Proteomes" id="UP000596145"/>
    </source>
</evidence>
<feature type="transmembrane region" description="Helical" evidence="5">
    <location>
        <begin position="286"/>
        <end position="306"/>
    </location>
</feature>
<dbReference type="HAMAP" id="MF_01600">
    <property type="entry name" value="UPF0182"/>
    <property type="match status" value="1"/>
</dbReference>
<organism evidence="7 8">
    <name type="scientific">Corynebacterium glucuronolyticum</name>
    <dbReference type="NCBI Taxonomy" id="39791"/>
    <lineage>
        <taxon>Bacteria</taxon>
        <taxon>Bacillati</taxon>
        <taxon>Actinomycetota</taxon>
        <taxon>Actinomycetes</taxon>
        <taxon>Mycobacteriales</taxon>
        <taxon>Corynebacteriaceae</taxon>
        <taxon>Corynebacterium</taxon>
    </lineage>
</organism>
<comment type="subcellular location">
    <subcellularLocation>
        <location evidence="5">Cell membrane</location>
        <topology evidence="5">Multi-pass membrane protein</topology>
    </subcellularLocation>
</comment>
<evidence type="ECO:0000256" key="1">
    <source>
        <dbReference type="ARBA" id="ARBA00022475"/>
    </source>
</evidence>
<evidence type="ECO:0000256" key="4">
    <source>
        <dbReference type="ARBA" id="ARBA00023136"/>
    </source>
</evidence>
<dbReference type="GO" id="GO:0005576">
    <property type="term" value="C:extracellular region"/>
    <property type="evidence" value="ECO:0007669"/>
    <property type="project" value="TreeGrafter"/>
</dbReference>
<name>A0A7T4EF81_9CORY</name>
<feature type="region of interest" description="Disordered" evidence="6">
    <location>
        <begin position="901"/>
        <end position="945"/>
    </location>
</feature>
<evidence type="ECO:0000256" key="3">
    <source>
        <dbReference type="ARBA" id="ARBA00022989"/>
    </source>
</evidence>
<evidence type="ECO:0000313" key="7">
    <source>
        <dbReference type="EMBL" id="QQB46269.1"/>
    </source>
</evidence>
<proteinExistence type="inferred from homology"/>
<reference evidence="7 8" key="1">
    <citation type="submission" date="2020-12" db="EMBL/GenBank/DDBJ databases">
        <title>FDA dAtabase for Regulatory Grade micrObial Sequences (FDA-ARGOS): Supporting development and validation of Infectious Disease Dx tests.</title>
        <authorList>
            <person name="Sproer C."/>
            <person name="Gronow S."/>
            <person name="Severitt S."/>
            <person name="Schroder I."/>
            <person name="Tallon L."/>
            <person name="Sadzewicz L."/>
            <person name="Zhao X."/>
            <person name="Boylan J."/>
            <person name="Ott S."/>
            <person name="Bowen H."/>
            <person name="Vavikolanu K."/>
            <person name="Mehta A."/>
            <person name="Aluvathingal J."/>
            <person name="Nadendla S."/>
            <person name="Lowell S."/>
            <person name="Myers T."/>
            <person name="Yan Y."/>
            <person name="Sichtig H."/>
        </authorList>
    </citation>
    <scope>NUCLEOTIDE SEQUENCE [LARGE SCALE GENOMIC DNA]</scope>
    <source>
        <strain evidence="7 8">FDAARGOS_1053</strain>
    </source>
</reference>
<feature type="transmembrane region" description="Helical" evidence="5">
    <location>
        <begin position="164"/>
        <end position="191"/>
    </location>
</feature>
<dbReference type="GO" id="GO:0005886">
    <property type="term" value="C:plasma membrane"/>
    <property type="evidence" value="ECO:0007669"/>
    <property type="project" value="UniProtKB-SubCell"/>
</dbReference>
<dbReference type="PANTHER" id="PTHR39344">
    <property type="entry name" value="UPF0182 PROTEIN SLL1060"/>
    <property type="match status" value="1"/>
</dbReference>
<gene>
    <name evidence="7" type="ORF">I6I10_12675</name>
</gene>
<dbReference type="GeneID" id="92759444"/>
<accession>A0A7T4EF81</accession>